<gene>
    <name evidence="1" type="ORF">RchiOBHm_Chr5g0079451</name>
</gene>
<sequence length="85" mass="10133">MRCYIKVVQMNSRFSNVGYYIKVHHERNQKICKAVEIYEVRYIIVKINNGLVTNGIEIMLVRKLCRLLRVICSIRFKLSEVSIER</sequence>
<accession>A0A2P6QMI3</accession>
<dbReference type="EMBL" id="PDCK01000043">
    <property type="protein sequence ID" value="PRQ35385.1"/>
    <property type="molecule type" value="Genomic_DNA"/>
</dbReference>
<comment type="caution">
    <text evidence="1">The sequence shown here is derived from an EMBL/GenBank/DDBJ whole genome shotgun (WGS) entry which is preliminary data.</text>
</comment>
<dbReference type="Gramene" id="PRQ35385">
    <property type="protein sequence ID" value="PRQ35385"/>
    <property type="gene ID" value="RchiOBHm_Chr5g0079451"/>
</dbReference>
<name>A0A2P6QMI3_ROSCH</name>
<reference evidence="1 2" key="1">
    <citation type="journal article" date="2018" name="Nat. Genet.">
        <title>The Rosa genome provides new insights in the design of modern roses.</title>
        <authorList>
            <person name="Bendahmane M."/>
        </authorList>
    </citation>
    <scope>NUCLEOTIDE SEQUENCE [LARGE SCALE GENOMIC DNA]</scope>
    <source>
        <strain evidence="2">cv. Old Blush</strain>
    </source>
</reference>
<keyword evidence="2" id="KW-1185">Reference proteome</keyword>
<dbReference type="Proteomes" id="UP000238479">
    <property type="component" value="Chromosome 5"/>
</dbReference>
<protein>
    <submittedName>
        <fullName evidence="1">Uncharacterized protein</fullName>
    </submittedName>
</protein>
<evidence type="ECO:0000313" key="2">
    <source>
        <dbReference type="Proteomes" id="UP000238479"/>
    </source>
</evidence>
<evidence type="ECO:0000313" key="1">
    <source>
        <dbReference type="EMBL" id="PRQ35385.1"/>
    </source>
</evidence>
<proteinExistence type="predicted"/>
<dbReference type="AlphaFoldDB" id="A0A2P6QMI3"/>
<organism evidence="1 2">
    <name type="scientific">Rosa chinensis</name>
    <name type="common">China rose</name>
    <dbReference type="NCBI Taxonomy" id="74649"/>
    <lineage>
        <taxon>Eukaryota</taxon>
        <taxon>Viridiplantae</taxon>
        <taxon>Streptophyta</taxon>
        <taxon>Embryophyta</taxon>
        <taxon>Tracheophyta</taxon>
        <taxon>Spermatophyta</taxon>
        <taxon>Magnoliopsida</taxon>
        <taxon>eudicotyledons</taxon>
        <taxon>Gunneridae</taxon>
        <taxon>Pentapetalae</taxon>
        <taxon>rosids</taxon>
        <taxon>fabids</taxon>
        <taxon>Rosales</taxon>
        <taxon>Rosaceae</taxon>
        <taxon>Rosoideae</taxon>
        <taxon>Rosoideae incertae sedis</taxon>
        <taxon>Rosa</taxon>
    </lineage>
</organism>